<accession>A0ACB9EAH1</accession>
<comment type="caution">
    <text evidence="1">The sequence shown here is derived from an EMBL/GenBank/DDBJ whole genome shotgun (WGS) entry which is preliminary data.</text>
</comment>
<dbReference type="Proteomes" id="UP001056120">
    <property type="component" value="Linkage Group LG18"/>
</dbReference>
<reference evidence="2" key="1">
    <citation type="journal article" date="2022" name="Mol. Ecol. Resour.">
        <title>The genomes of chicory, endive, great burdock and yacon provide insights into Asteraceae palaeo-polyploidization history and plant inulin production.</title>
        <authorList>
            <person name="Fan W."/>
            <person name="Wang S."/>
            <person name="Wang H."/>
            <person name="Wang A."/>
            <person name="Jiang F."/>
            <person name="Liu H."/>
            <person name="Zhao H."/>
            <person name="Xu D."/>
            <person name="Zhang Y."/>
        </authorList>
    </citation>
    <scope>NUCLEOTIDE SEQUENCE [LARGE SCALE GENOMIC DNA]</scope>
    <source>
        <strain evidence="2">cv. Yunnan</strain>
    </source>
</reference>
<keyword evidence="2" id="KW-1185">Reference proteome</keyword>
<organism evidence="1 2">
    <name type="scientific">Smallanthus sonchifolius</name>
    <dbReference type="NCBI Taxonomy" id="185202"/>
    <lineage>
        <taxon>Eukaryota</taxon>
        <taxon>Viridiplantae</taxon>
        <taxon>Streptophyta</taxon>
        <taxon>Embryophyta</taxon>
        <taxon>Tracheophyta</taxon>
        <taxon>Spermatophyta</taxon>
        <taxon>Magnoliopsida</taxon>
        <taxon>eudicotyledons</taxon>
        <taxon>Gunneridae</taxon>
        <taxon>Pentapetalae</taxon>
        <taxon>asterids</taxon>
        <taxon>campanulids</taxon>
        <taxon>Asterales</taxon>
        <taxon>Asteraceae</taxon>
        <taxon>Asteroideae</taxon>
        <taxon>Heliantheae alliance</taxon>
        <taxon>Millerieae</taxon>
        <taxon>Smallanthus</taxon>
    </lineage>
</organism>
<proteinExistence type="predicted"/>
<name>A0ACB9EAH1_9ASTR</name>
<protein>
    <submittedName>
        <fullName evidence="1">Uncharacterized protein</fullName>
    </submittedName>
</protein>
<dbReference type="EMBL" id="CM042035">
    <property type="protein sequence ID" value="KAI3755812.1"/>
    <property type="molecule type" value="Genomic_DNA"/>
</dbReference>
<sequence length="106" mass="12129">MNIGAHTIGQTYCKFFRYRLYNFTTTGKSDPSLSQSALTQFQTMYQKNIDDTEQVALDKDNHLKLDVNYYKNVCGGNGVLESDPMENLFALFSWAVVVQVGRRNVF</sequence>
<reference evidence="1 2" key="2">
    <citation type="journal article" date="2022" name="Mol. Ecol. Resour.">
        <title>The genomes of chicory, endive, great burdock and yacon provide insights into Asteraceae paleo-polyploidization history and plant inulin production.</title>
        <authorList>
            <person name="Fan W."/>
            <person name="Wang S."/>
            <person name="Wang H."/>
            <person name="Wang A."/>
            <person name="Jiang F."/>
            <person name="Liu H."/>
            <person name="Zhao H."/>
            <person name="Xu D."/>
            <person name="Zhang Y."/>
        </authorList>
    </citation>
    <scope>NUCLEOTIDE SEQUENCE [LARGE SCALE GENOMIC DNA]</scope>
    <source>
        <strain evidence="2">cv. Yunnan</strain>
        <tissue evidence="1">Leaves</tissue>
    </source>
</reference>
<gene>
    <name evidence="1" type="ORF">L1987_55619</name>
</gene>
<evidence type="ECO:0000313" key="1">
    <source>
        <dbReference type="EMBL" id="KAI3755812.1"/>
    </source>
</evidence>
<evidence type="ECO:0000313" key="2">
    <source>
        <dbReference type="Proteomes" id="UP001056120"/>
    </source>
</evidence>